<keyword evidence="3" id="KW-0813">Transport</keyword>
<dbReference type="InterPro" id="IPR051906">
    <property type="entry name" value="TolC-like"/>
</dbReference>
<keyword evidence="7" id="KW-0998">Cell outer membrane</keyword>
<reference evidence="10 11" key="1">
    <citation type="submission" date="2018-02" db="EMBL/GenBank/DDBJ databases">
        <title>Genome sequencing of Solimonas sp. HR-BB.</title>
        <authorList>
            <person name="Lee Y."/>
            <person name="Jeon C.O."/>
        </authorList>
    </citation>
    <scope>NUCLEOTIDE SEQUENCE [LARGE SCALE GENOMIC DNA]</scope>
    <source>
        <strain evidence="10 11">HR-BB</strain>
    </source>
</reference>
<keyword evidence="5" id="KW-0812">Transmembrane</keyword>
<comment type="subcellular location">
    <subcellularLocation>
        <location evidence="1">Cell outer membrane</location>
    </subcellularLocation>
</comment>
<dbReference type="PANTHER" id="PTHR30026:SF21">
    <property type="entry name" value="SLR1270 PROTEIN"/>
    <property type="match status" value="1"/>
</dbReference>
<feature type="signal peptide" evidence="9">
    <location>
        <begin position="1"/>
        <end position="24"/>
    </location>
</feature>
<keyword evidence="6" id="KW-0472">Membrane</keyword>
<sequence>MRNAKPRLSIAAAGALLTLGTAQAATAAQLSMSLSLGSTATVTAAAVQDDPLVGFIAEALASNAALGAQRQSVTARFEALREARAQRLPQLDFKARYSIADGGRTIDIPVGDLLNPVYATLNQLTGTQNFPQIQNQSIALLREKEQDTRLSLTAPLFAPALDNAIDARQSLYQSETAAREALARTLVRDVKQAAYTLAQARAGIVILESSERTLSENVRVAQSLLDAGKATRDRRLRAEAERLAVVQRLDQARAQAQQAQRYLNFLRGQPLDTPVELPQAEGRIAEAAAAGRGRPELRQIEHAVDAAEARRRAARAGRWPTLALGADYGIEGERYHFDRDHDFSLASLVLNWSVFDFGLRRAQQAQAAAEAAGLQAQREDLRQKLALAEQAAREDLAVALRAVESASARQDAADESFRISSRKRDAGQLSQVEFFDAERAQTDARLNLVIARQAALSRAAELEYATAAYPLPAQHLAE</sequence>
<dbReference type="EMBL" id="PSNW01000005">
    <property type="protein sequence ID" value="PPE73896.1"/>
    <property type="molecule type" value="Genomic_DNA"/>
</dbReference>
<dbReference type="RefSeq" id="WP_104230410.1">
    <property type="nucleotide sequence ID" value="NZ_PSNW01000005.1"/>
</dbReference>
<dbReference type="SUPFAM" id="SSF56954">
    <property type="entry name" value="Outer membrane efflux proteins (OEP)"/>
    <property type="match status" value="1"/>
</dbReference>
<dbReference type="PANTHER" id="PTHR30026">
    <property type="entry name" value="OUTER MEMBRANE PROTEIN TOLC"/>
    <property type="match status" value="1"/>
</dbReference>
<dbReference type="Pfam" id="PF02321">
    <property type="entry name" value="OEP"/>
    <property type="match status" value="2"/>
</dbReference>
<comment type="similarity">
    <text evidence="2">Belongs to the outer membrane factor (OMF) (TC 1.B.17) family.</text>
</comment>
<evidence type="ECO:0000256" key="9">
    <source>
        <dbReference type="SAM" id="SignalP"/>
    </source>
</evidence>
<dbReference type="Proteomes" id="UP000238220">
    <property type="component" value="Unassembled WGS sequence"/>
</dbReference>
<name>A0A2S5TFX1_9GAMM</name>
<keyword evidence="4" id="KW-1134">Transmembrane beta strand</keyword>
<evidence type="ECO:0000256" key="4">
    <source>
        <dbReference type="ARBA" id="ARBA00022452"/>
    </source>
</evidence>
<proteinExistence type="inferred from homology"/>
<evidence type="ECO:0000256" key="7">
    <source>
        <dbReference type="ARBA" id="ARBA00023237"/>
    </source>
</evidence>
<dbReference type="GO" id="GO:0015562">
    <property type="term" value="F:efflux transmembrane transporter activity"/>
    <property type="evidence" value="ECO:0007669"/>
    <property type="project" value="InterPro"/>
</dbReference>
<dbReference type="GO" id="GO:0009279">
    <property type="term" value="C:cell outer membrane"/>
    <property type="evidence" value="ECO:0007669"/>
    <property type="project" value="UniProtKB-SubCell"/>
</dbReference>
<evidence type="ECO:0000256" key="3">
    <source>
        <dbReference type="ARBA" id="ARBA00022448"/>
    </source>
</evidence>
<feature type="coiled-coil region" evidence="8">
    <location>
        <begin position="364"/>
        <end position="394"/>
    </location>
</feature>
<dbReference type="OrthoDB" id="13803at2"/>
<keyword evidence="8" id="KW-0175">Coiled coil</keyword>
<dbReference type="GO" id="GO:1990281">
    <property type="term" value="C:efflux pump complex"/>
    <property type="evidence" value="ECO:0007669"/>
    <property type="project" value="TreeGrafter"/>
</dbReference>
<evidence type="ECO:0000256" key="6">
    <source>
        <dbReference type="ARBA" id="ARBA00023136"/>
    </source>
</evidence>
<gene>
    <name evidence="10" type="ORF">C3942_10880</name>
</gene>
<keyword evidence="9" id="KW-0732">Signal</keyword>
<dbReference type="InterPro" id="IPR003423">
    <property type="entry name" value="OMP_efflux"/>
</dbReference>
<protein>
    <recommendedName>
        <fullName evidence="12">TolC family protein</fullName>
    </recommendedName>
</protein>
<evidence type="ECO:0000313" key="11">
    <source>
        <dbReference type="Proteomes" id="UP000238220"/>
    </source>
</evidence>
<evidence type="ECO:0000313" key="10">
    <source>
        <dbReference type="EMBL" id="PPE73896.1"/>
    </source>
</evidence>
<organism evidence="10 11">
    <name type="scientific">Solimonas fluminis</name>
    <dbReference type="NCBI Taxonomy" id="2086571"/>
    <lineage>
        <taxon>Bacteria</taxon>
        <taxon>Pseudomonadati</taxon>
        <taxon>Pseudomonadota</taxon>
        <taxon>Gammaproteobacteria</taxon>
        <taxon>Nevskiales</taxon>
        <taxon>Nevskiaceae</taxon>
        <taxon>Solimonas</taxon>
    </lineage>
</organism>
<dbReference type="GO" id="GO:0015288">
    <property type="term" value="F:porin activity"/>
    <property type="evidence" value="ECO:0007669"/>
    <property type="project" value="TreeGrafter"/>
</dbReference>
<accession>A0A2S5TFX1</accession>
<evidence type="ECO:0000256" key="1">
    <source>
        <dbReference type="ARBA" id="ARBA00004442"/>
    </source>
</evidence>
<dbReference type="Gene3D" id="1.20.1600.10">
    <property type="entry name" value="Outer membrane efflux proteins (OEP)"/>
    <property type="match status" value="1"/>
</dbReference>
<evidence type="ECO:0000256" key="8">
    <source>
        <dbReference type="SAM" id="Coils"/>
    </source>
</evidence>
<feature type="chain" id="PRO_5015472018" description="TolC family protein" evidence="9">
    <location>
        <begin position="25"/>
        <end position="478"/>
    </location>
</feature>
<comment type="caution">
    <text evidence="10">The sequence shown here is derived from an EMBL/GenBank/DDBJ whole genome shotgun (WGS) entry which is preliminary data.</text>
</comment>
<dbReference type="AlphaFoldDB" id="A0A2S5TFX1"/>
<keyword evidence="11" id="KW-1185">Reference proteome</keyword>
<evidence type="ECO:0000256" key="2">
    <source>
        <dbReference type="ARBA" id="ARBA00007613"/>
    </source>
</evidence>
<evidence type="ECO:0000256" key="5">
    <source>
        <dbReference type="ARBA" id="ARBA00022692"/>
    </source>
</evidence>
<evidence type="ECO:0008006" key="12">
    <source>
        <dbReference type="Google" id="ProtNLM"/>
    </source>
</evidence>